<dbReference type="NCBIfam" id="TIGR02231">
    <property type="entry name" value="mucoidy inhibitor MuiA family protein"/>
    <property type="match status" value="1"/>
</dbReference>
<reference evidence="3" key="1">
    <citation type="submission" date="2019-07" db="EMBL/GenBank/DDBJ databases">
        <title>Annotation for the trematode Paragonimus miyazaki's.</title>
        <authorList>
            <person name="Choi Y.-J."/>
        </authorList>
    </citation>
    <scope>NUCLEOTIDE SEQUENCE</scope>
    <source>
        <strain evidence="3">Japan</strain>
    </source>
</reference>
<evidence type="ECO:0000313" key="4">
    <source>
        <dbReference type="Proteomes" id="UP000822476"/>
    </source>
</evidence>
<feature type="region of interest" description="Disordered" evidence="1">
    <location>
        <begin position="464"/>
        <end position="494"/>
    </location>
</feature>
<feature type="compositionally biased region" description="Basic and acidic residues" evidence="1">
    <location>
        <begin position="129"/>
        <end position="146"/>
    </location>
</feature>
<dbReference type="InterPro" id="IPR011935">
    <property type="entry name" value="CHP02231"/>
</dbReference>
<organism evidence="3 4">
    <name type="scientific">Paragonimus skrjabini miyazakii</name>
    <dbReference type="NCBI Taxonomy" id="59628"/>
    <lineage>
        <taxon>Eukaryota</taxon>
        <taxon>Metazoa</taxon>
        <taxon>Spiralia</taxon>
        <taxon>Lophotrochozoa</taxon>
        <taxon>Platyhelminthes</taxon>
        <taxon>Trematoda</taxon>
        <taxon>Digenea</taxon>
        <taxon>Plagiorchiida</taxon>
        <taxon>Troglotremata</taxon>
        <taxon>Troglotrematidae</taxon>
        <taxon>Paragonimus</taxon>
    </lineage>
</organism>
<dbReference type="Proteomes" id="UP000822476">
    <property type="component" value="Unassembled WGS sequence"/>
</dbReference>
<dbReference type="Pfam" id="PF13598">
    <property type="entry name" value="DUF4139"/>
    <property type="match status" value="1"/>
</dbReference>
<dbReference type="InterPro" id="IPR037291">
    <property type="entry name" value="DUF4139"/>
</dbReference>
<feature type="compositionally biased region" description="Basic residues" evidence="1">
    <location>
        <begin position="151"/>
        <end position="167"/>
    </location>
</feature>
<dbReference type="PANTHER" id="PTHR31005:SF8">
    <property type="entry name" value="DUF4139 DOMAIN-CONTAINING PROTEIN"/>
    <property type="match status" value="1"/>
</dbReference>
<dbReference type="PANTHER" id="PTHR31005">
    <property type="entry name" value="DUF4139 DOMAIN-CONTAINING PROTEIN"/>
    <property type="match status" value="1"/>
</dbReference>
<protein>
    <recommendedName>
        <fullName evidence="2">DUF4139 domain-containing protein</fullName>
    </recommendedName>
</protein>
<dbReference type="EMBL" id="JTDE01002344">
    <property type="protein sequence ID" value="KAF7257503.1"/>
    <property type="molecule type" value="Genomic_DNA"/>
</dbReference>
<dbReference type="OrthoDB" id="10068793at2759"/>
<feature type="region of interest" description="Disordered" evidence="1">
    <location>
        <begin position="129"/>
        <end position="167"/>
    </location>
</feature>
<keyword evidence="4" id="KW-1185">Reference proteome</keyword>
<feature type="domain" description="DUF4139" evidence="2">
    <location>
        <begin position="275"/>
        <end position="737"/>
    </location>
</feature>
<proteinExistence type="predicted"/>
<comment type="caution">
    <text evidence="3">The sequence shown here is derived from an EMBL/GenBank/DDBJ whole genome shotgun (WGS) entry which is preliminary data.</text>
</comment>
<sequence>MCVKLCPLDPDVFLSACRCPSSGDLFNHTLIRIDVDQSSDLREDSGEDKTNLPSIRPRQELCRPVCIQDVSFHAVQLSEAERSVCEQRNLLRRQLFKSNRRWQILSTRFQRLSKQQSVLESFANSLITKKSDKPNETGDEDREPRSGRCLLKSHSRPWRSRSLSRKRKTQFEMEKNWTHYNPSASLQVSTASSFTNEALQLSHVEAMRNFFALYNSQTQQLDEDAVAIGEELEHCRADIEELEEKLSHLSVCQDQCLSKELHVLLDSRTSTSPCLELSYSVSRATWSPTFDIRLSSAAATLQINYYGIVVQSTGEDWELGKLTLSTAQLTRTGEVPELMQEKLSFRDHNGTPNSTRLRGGVDRVRRALKTRSLHTDDQPEQLTVIDEITPHVSEAVYPSCLGPSPCEADTNRMFESSCQKDWQSILAERPGCARWPKSSKRMGLNAENEFISELEKLRNQALTENHHSDPRGLLSSSEDPVVSGLTTPGGTLSRNRNKHLYSMTTLTNTFKASITDDEYLHKLGRENADRFPSLTFEVSKTTPLIRGNGDPQRVVLTVLEFRPTLEYITIPKLLPKAFLRARMHNTSEFALLEGFANVYIDNSFNGKTKVSATAIQEELILDLGIDPGVQVTYKPRHKYKKTGSFIGGRNISITFTQIICLTNTYSRSVRILVVDQLPVSTDDRLKVQLIEPAIRHPDKYDASKPVRLNKNKMIEWDILLGPSESRELVLKYLVEHPILKDFNITMASS</sequence>
<evidence type="ECO:0000256" key="1">
    <source>
        <dbReference type="SAM" id="MobiDB-lite"/>
    </source>
</evidence>
<evidence type="ECO:0000313" key="3">
    <source>
        <dbReference type="EMBL" id="KAF7257503.1"/>
    </source>
</evidence>
<evidence type="ECO:0000259" key="2">
    <source>
        <dbReference type="Pfam" id="PF13598"/>
    </source>
</evidence>
<accession>A0A8S9YWP6</accession>
<gene>
    <name evidence="3" type="ORF">EG68_04951</name>
</gene>
<feature type="compositionally biased region" description="Polar residues" evidence="1">
    <location>
        <begin position="474"/>
        <end position="494"/>
    </location>
</feature>
<name>A0A8S9YWP6_9TREM</name>
<dbReference type="AlphaFoldDB" id="A0A8S9YWP6"/>